<dbReference type="GO" id="GO:0006631">
    <property type="term" value="P:fatty acid metabolic process"/>
    <property type="evidence" value="ECO:0007669"/>
    <property type="project" value="TreeGrafter"/>
</dbReference>
<dbReference type="FunFam" id="3.30.300.30:FF:000009">
    <property type="entry name" value="Bifunctional protein Aas"/>
    <property type="match status" value="1"/>
</dbReference>
<dbReference type="Pfam" id="PF00501">
    <property type="entry name" value="AMP-binding"/>
    <property type="match status" value="1"/>
</dbReference>
<evidence type="ECO:0000259" key="2">
    <source>
        <dbReference type="Pfam" id="PF00501"/>
    </source>
</evidence>
<dbReference type="Gene3D" id="3.30.300.30">
    <property type="match status" value="1"/>
</dbReference>
<dbReference type="InterPro" id="IPR042099">
    <property type="entry name" value="ANL_N_sf"/>
</dbReference>
<sequence length="337" mass="37459">MVHSHKSILANVEQIKTIADFTANDRFMSALPLFHSFGLTVGLFTPLLTGAEVFLYPSPLHYRIVPELVYDRNCTVLFGTSTFLGNYARFANPYDFYRLRYVVAGAEKLQESTKQLWQDKFGLRILEGYGVTECAPVVSINVPMAAKPGTVGRILPGMDARLLAVPGIENGGRLQLKGPNIMNGYLRVEKPGVLEVPSAENARGETERGWYDTGDIVRFDEHGFVQIQGRAKRFAKIAGEMVSLEMVEQLALGVSADKMHATAIKSDASKGEALVLFTTDSELTREKLQHYAREHGIPELAVPRDIRYLKQLPLLGSGKPDFVTLKSWVDAPEQHHE</sequence>
<keyword evidence="3" id="KW-0012">Acyltransferase</keyword>
<dbReference type="PANTHER" id="PTHR43201:SF8">
    <property type="entry name" value="ACYL-COA SYNTHETASE FAMILY MEMBER 3"/>
    <property type="match status" value="1"/>
</dbReference>
<accession>A0A6D2G3Y0</accession>
<feature type="domain" description="AMP-dependent synthetase/ligase" evidence="2">
    <location>
        <begin position="2"/>
        <end position="186"/>
    </location>
</feature>
<evidence type="ECO:0000256" key="1">
    <source>
        <dbReference type="ARBA" id="ARBA00006432"/>
    </source>
</evidence>
<dbReference type="SUPFAM" id="SSF56801">
    <property type="entry name" value="Acetyl-CoA synthetase-like"/>
    <property type="match status" value="1"/>
</dbReference>
<dbReference type="PANTHER" id="PTHR43201">
    <property type="entry name" value="ACYL-COA SYNTHETASE"/>
    <property type="match status" value="1"/>
</dbReference>
<dbReference type="GO" id="GO:0016746">
    <property type="term" value="F:acyltransferase activity"/>
    <property type="evidence" value="ECO:0007669"/>
    <property type="project" value="UniProtKB-KW"/>
</dbReference>
<protein>
    <submittedName>
        <fullName evidence="3">2-acylglycerophosphoethanolamine acyltransferase</fullName>
    </submittedName>
</protein>
<evidence type="ECO:0000313" key="4">
    <source>
        <dbReference type="Proteomes" id="UP000267858"/>
    </source>
</evidence>
<dbReference type="AlphaFoldDB" id="A0A6D2G3Y0"/>
<dbReference type="Proteomes" id="UP000267858">
    <property type="component" value="Chromosome"/>
</dbReference>
<dbReference type="GO" id="GO:0031956">
    <property type="term" value="F:medium-chain fatty acid-CoA ligase activity"/>
    <property type="evidence" value="ECO:0007669"/>
    <property type="project" value="TreeGrafter"/>
</dbReference>
<organism evidence="3 4">
    <name type="scientific">Salmonella enterica subsp. salamae</name>
    <dbReference type="NCBI Taxonomy" id="59202"/>
    <lineage>
        <taxon>Bacteria</taxon>
        <taxon>Pseudomonadati</taxon>
        <taxon>Pseudomonadota</taxon>
        <taxon>Gammaproteobacteria</taxon>
        <taxon>Enterobacterales</taxon>
        <taxon>Enterobacteriaceae</taxon>
        <taxon>Salmonella</taxon>
    </lineage>
</organism>
<dbReference type="Gene3D" id="3.40.50.12780">
    <property type="entry name" value="N-terminal domain of ligase-like"/>
    <property type="match status" value="1"/>
</dbReference>
<dbReference type="InterPro" id="IPR045851">
    <property type="entry name" value="AMP-bd_C_sf"/>
</dbReference>
<dbReference type="EMBL" id="LR134141">
    <property type="protein sequence ID" value="VEA00996.1"/>
    <property type="molecule type" value="Genomic_DNA"/>
</dbReference>
<keyword evidence="3" id="KW-0808">Transferase</keyword>
<proteinExistence type="inferred from homology"/>
<evidence type="ECO:0000313" key="3">
    <source>
        <dbReference type="EMBL" id="VEA00996.1"/>
    </source>
</evidence>
<comment type="similarity">
    <text evidence="1">Belongs to the ATP-dependent AMP-binding enzyme family.</text>
</comment>
<name>A0A6D2G3Y0_SALER</name>
<reference evidence="3 4" key="1">
    <citation type="submission" date="2018-12" db="EMBL/GenBank/DDBJ databases">
        <authorList>
            <consortium name="Pathogen Informatics"/>
        </authorList>
    </citation>
    <scope>NUCLEOTIDE SEQUENCE [LARGE SCALE GENOMIC DNA]</scope>
    <source>
        <strain evidence="3 4">NCTC5773</strain>
    </source>
</reference>
<dbReference type="InterPro" id="IPR000873">
    <property type="entry name" value="AMP-dep_synth/lig_dom"/>
</dbReference>
<gene>
    <name evidence="3" type="primary">aas_3</name>
    <name evidence="3" type="ORF">NCTC5773_00990</name>
</gene>